<protein>
    <recommendedName>
        <fullName evidence="3">Mediator complex subunit 15 KIX domain-containing protein</fullName>
    </recommendedName>
</protein>
<name>A0A9Q1GMG3_9CARY</name>
<dbReference type="FunFam" id="1.10.246.20:FF:000003">
    <property type="entry name" value="Mediator of RNA polymerase II transcription subunit 15a"/>
    <property type="match status" value="1"/>
</dbReference>
<dbReference type="EMBL" id="JAKOGI010002367">
    <property type="protein sequence ID" value="KAJ8422159.1"/>
    <property type="molecule type" value="Genomic_DNA"/>
</dbReference>
<organism evidence="4 5">
    <name type="scientific">Carnegiea gigantea</name>
    <dbReference type="NCBI Taxonomy" id="171969"/>
    <lineage>
        <taxon>Eukaryota</taxon>
        <taxon>Viridiplantae</taxon>
        <taxon>Streptophyta</taxon>
        <taxon>Embryophyta</taxon>
        <taxon>Tracheophyta</taxon>
        <taxon>Spermatophyta</taxon>
        <taxon>Magnoliopsida</taxon>
        <taxon>eudicotyledons</taxon>
        <taxon>Gunneridae</taxon>
        <taxon>Pentapetalae</taxon>
        <taxon>Caryophyllales</taxon>
        <taxon>Cactineae</taxon>
        <taxon>Cactaceae</taxon>
        <taxon>Cactoideae</taxon>
        <taxon>Echinocereeae</taxon>
        <taxon>Carnegiea</taxon>
    </lineage>
</organism>
<dbReference type="GO" id="GO:0005634">
    <property type="term" value="C:nucleus"/>
    <property type="evidence" value="ECO:0007669"/>
    <property type="project" value="UniProtKB-SubCell"/>
</dbReference>
<dbReference type="PANTHER" id="PTHR33137">
    <property type="entry name" value="MEDIATOR OF RNA POLYMERASE II TRANSCRIPTION SUBUNIT 15A-RELATED"/>
    <property type="match status" value="1"/>
</dbReference>
<feature type="domain" description="Mediator complex subunit 15 KIX" evidence="3">
    <location>
        <begin position="61"/>
        <end position="123"/>
    </location>
</feature>
<dbReference type="GO" id="GO:0031490">
    <property type="term" value="F:chromatin DNA binding"/>
    <property type="evidence" value="ECO:0007669"/>
    <property type="project" value="InterPro"/>
</dbReference>
<reference evidence="4" key="1">
    <citation type="submission" date="2022-04" db="EMBL/GenBank/DDBJ databases">
        <title>Carnegiea gigantea Genome sequencing and assembly v2.</title>
        <authorList>
            <person name="Copetti D."/>
            <person name="Sanderson M.J."/>
            <person name="Burquez A."/>
            <person name="Wojciechowski M.F."/>
        </authorList>
    </citation>
    <scope>NUCLEOTIDE SEQUENCE</scope>
    <source>
        <strain evidence="4">SGP5-SGP5p</strain>
        <tissue evidence="4">Aerial part</tissue>
    </source>
</reference>
<dbReference type="PANTHER" id="PTHR33137:SF4">
    <property type="entry name" value="MEDIATOR OF RNA POLYMERASE II TRANSCRIPTION SUBUNIT 15A-RELATED"/>
    <property type="match status" value="1"/>
</dbReference>
<dbReference type="InterPro" id="IPR044661">
    <property type="entry name" value="MED15a/b/c-like"/>
</dbReference>
<evidence type="ECO:0000256" key="2">
    <source>
        <dbReference type="ARBA" id="ARBA00023242"/>
    </source>
</evidence>
<dbReference type="Pfam" id="PF16987">
    <property type="entry name" value="KIX_2"/>
    <property type="match status" value="1"/>
</dbReference>
<gene>
    <name evidence="4" type="ORF">Cgig2_013233</name>
</gene>
<comment type="caution">
    <text evidence="4">The sequence shown here is derived from an EMBL/GenBank/DDBJ whole genome shotgun (WGS) entry which is preliminary data.</text>
</comment>
<keyword evidence="2" id="KW-0539">Nucleus</keyword>
<accession>A0A9Q1GMG3</accession>
<evidence type="ECO:0000313" key="4">
    <source>
        <dbReference type="EMBL" id="KAJ8422159.1"/>
    </source>
</evidence>
<dbReference type="Gene3D" id="1.10.246.20">
    <property type="entry name" value="Coactivator CBP, KIX domain"/>
    <property type="match status" value="1"/>
</dbReference>
<proteinExistence type="predicted"/>
<dbReference type="GO" id="GO:0003713">
    <property type="term" value="F:transcription coactivator activity"/>
    <property type="evidence" value="ECO:0007669"/>
    <property type="project" value="InterPro"/>
</dbReference>
<dbReference type="InterPro" id="IPR036546">
    <property type="entry name" value="MED15_KIX"/>
</dbReference>
<keyword evidence="5" id="KW-1185">Reference proteome</keyword>
<dbReference type="AlphaFoldDB" id="A0A9Q1GMG3"/>
<evidence type="ECO:0000259" key="3">
    <source>
        <dbReference type="Pfam" id="PF16987"/>
    </source>
</evidence>
<dbReference type="Proteomes" id="UP001153076">
    <property type="component" value="Unassembled WGS sequence"/>
</dbReference>
<evidence type="ECO:0000256" key="1">
    <source>
        <dbReference type="ARBA" id="ARBA00004123"/>
    </source>
</evidence>
<comment type="subcellular location">
    <subcellularLocation>
        <location evidence="1">Nucleus</location>
    </subcellularLocation>
</comment>
<evidence type="ECO:0000313" key="5">
    <source>
        <dbReference type="Proteomes" id="UP001153076"/>
    </source>
</evidence>
<dbReference type="OrthoDB" id="1912459at2759"/>
<dbReference type="InterPro" id="IPR036529">
    <property type="entry name" value="KIX_dom_sf"/>
</dbReference>
<sequence length="187" mass="20975">MLRKKKSKVIPSLWMSLLLHFPTCIVVGHKILRVVAFLPPMLLRLFILPCCARVRPATLGQGLDTLRRHLPVSHEAGLQELRKIAVRFEEKIYSAATSQSDYLRKISLKMLTMESKSQTSSGSSFLLGLLFLPDYIRKMIILEDDLDESKSQSILLNALHSNSTDMNGNLPELAIKLCTKRSQGEGG</sequence>